<evidence type="ECO:0000313" key="7">
    <source>
        <dbReference type="Proteomes" id="UP000014760"/>
    </source>
</evidence>
<feature type="domain" description="PH" evidence="3">
    <location>
        <begin position="101"/>
        <end position="205"/>
    </location>
</feature>
<dbReference type="SMART" id="SM00233">
    <property type="entry name" value="PH"/>
    <property type="match status" value="2"/>
</dbReference>
<evidence type="ECO:0000256" key="2">
    <source>
        <dbReference type="ARBA" id="ARBA00023054"/>
    </source>
</evidence>
<dbReference type="PROSITE" id="PS50057">
    <property type="entry name" value="FERM_3"/>
    <property type="match status" value="1"/>
</dbReference>
<dbReference type="Gene3D" id="2.30.29.30">
    <property type="entry name" value="Pleckstrin-homology domain (PH domain)/Phosphotyrosine-binding domain (PTB)"/>
    <property type="match status" value="2"/>
</dbReference>
<dbReference type="SUPFAM" id="SSF54236">
    <property type="entry name" value="Ubiquitin-like"/>
    <property type="match status" value="1"/>
</dbReference>
<dbReference type="Proteomes" id="UP000014760">
    <property type="component" value="Unassembled WGS sequence"/>
</dbReference>
<evidence type="ECO:0008006" key="8">
    <source>
        <dbReference type="Google" id="ProtNLM"/>
    </source>
</evidence>
<evidence type="ECO:0000259" key="5">
    <source>
        <dbReference type="PROSITE" id="PS51016"/>
    </source>
</evidence>
<reference evidence="7" key="1">
    <citation type="submission" date="2012-12" db="EMBL/GenBank/DDBJ databases">
        <authorList>
            <person name="Hellsten U."/>
            <person name="Grimwood J."/>
            <person name="Chapman J.A."/>
            <person name="Shapiro H."/>
            <person name="Aerts A."/>
            <person name="Otillar R.P."/>
            <person name="Terry A.Y."/>
            <person name="Boore J.L."/>
            <person name="Simakov O."/>
            <person name="Marletaz F."/>
            <person name="Cho S.-J."/>
            <person name="Edsinger-Gonzales E."/>
            <person name="Havlak P."/>
            <person name="Kuo D.-H."/>
            <person name="Larsson T."/>
            <person name="Lv J."/>
            <person name="Arendt D."/>
            <person name="Savage R."/>
            <person name="Osoegawa K."/>
            <person name="de Jong P."/>
            <person name="Lindberg D.R."/>
            <person name="Seaver E.C."/>
            <person name="Weisblat D.A."/>
            <person name="Putnam N.H."/>
            <person name="Grigoriev I.V."/>
            <person name="Rokhsar D.S."/>
        </authorList>
    </citation>
    <scope>NUCLEOTIDE SEQUENCE</scope>
    <source>
        <strain evidence="7">I ESC-2004</strain>
    </source>
</reference>
<dbReference type="FunFam" id="2.30.29.30:FF:000286">
    <property type="entry name" value="PH-protein kinase domain containing protein"/>
    <property type="match status" value="1"/>
</dbReference>
<dbReference type="SMART" id="SM00139">
    <property type="entry name" value="MyTH4"/>
    <property type="match status" value="1"/>
</dbReference>
<evidence type="ECO:0000259" key="4">
    <source>
        <dbReference type="PROSITE" id="PS50057"/>
    </source>
</evidence>
<dbReference type="EnsemblMetazoa" id="CapteT5992">
    <property type="protein sequence ID" value="CapteP5992"/>
    <property type="gene ID" value="CapteG5992"/>
</dbReference>
<dbReference type="OMA" id="YSEMSEC"/>
<keyword evidence="2" id="KW-0175">Coiled coil</keyword>
<keyword evidence="1" id="KW-0677">Repeat</keyword>
<evidence type="ECO:0000313" key="6">
    <source>
        <dbReference type="EnsemblMetazoa" id="CapteP5992"/>
    </source>
</evidence>
<feature type="domain" description="MyTH4" evidence="5">
    <location>
        <begin position="241"/>
        <end position="387"/>
    </location>
</feature>
<dbReference type="PANTHER" id="PTHR22903:SF8">
    <property type="entry name" value="MAX-1A"/>
    <property type="match status" value="1"/>
</dbReference>
<sequence>MKLGGRVKNWRKRWFVLRNGELLYYRNAHDVTEKPVGHIPLDTQTHINKMNSVFTFEIVTSKKTFYLTAEGAEDMERWMRVLQNVLKRQATDKIFCQSHGKETIKGWLIKGRHGRSRRCWCVLIGRLLMYYKRPSDKSPLGQVHLRDACIEEVDRSCDSESDSDSTCVPDYTVAICPPNVAPTYLMIPTQQEKDSWLYHLTVASGGGHGKLGTETEQLISKLMDGDGDPTSVYWKYPILLHTKEPITQPLTTLSSDKLQQKALKLFKSCHAFTNKPIESALIDEHVNMAQDILTECLRETELQNELFCQLIRQTCRHPSWQLLALAVSLFLPKQSVLWLLKAHLKRHADPRSEVGKYAVFCQRALERALRNGGRDEEPSRMEAMSILLRNPFHHSQPLSIPVHFLNGTYQVVSFDGSTTVQEFVTSLNKSIAMRPTASSGFALFTDDPTEKELEHCLQGQFKLCDVIAKWESAYLKHMQHRNRSDRDQTLKLTYKNRSVLDVITEKWVALRAKNLQDCVRIYLTVVRKWPYFGAKLFSATVSRLTLALKAI</sequence>
<keyword evidence="7" id="KW-1185">Reference proteome</keyword>
<accession>X2B6P0</accession>
<dbReference type="PROSITE" id="PS50003">
    <property type="entry name" value="PH_DOMAIN"/>
    <property type="match status" value="2"/>
</dbReference>
<name>X2B6P0_CAPTE</name>
<dbReference type="Pfam" id="PF00784">
    <property type="entry name" value="MyTH4"/>
    <property type="match status" value="1"/>
</dbReference>
<evidence type="ECO:0000256" key="1">
    <source>
        <dbReference type="ARBA" id="ARBA00022737"/>
    </source>
</evidence>
<dbReference type="Pfam" id="PF21989">
    <property type="entry name" value="RA_2"/>
    <property type="match status" value="1"/>
</dbReference>
<organism evidence="6 7">
    <name type="scientific">Capitella teleta</name>
    <name type="common">Polychaete worm</name>
    <dbReference type="NCBI Taxonomy" id="283909"/>
    <lineage>
        <taxon>Eukaryota</taxon>
        <taxon>Metazoa</taxon>
        <taxon>Spiralia</taxon>
        <taxon>Lophotrochozoa</taxon>
        <taxon>Annelida</taxon>
        <taxon>Polychaeta</taxon>
        <taxon>Sedentaria</taxon>
        <taxon>Scolecida</taxon>
        <taxon>Capitellidae</taxon>
        <taxon>Capitella</taxon>
    </lineage>
</organism>
<dbReference type="CDD" id="cd13282">
    <property type="entry name" value="PH1_PLEKHH1_PLEKHH2"/>
    <property type="match status" value="1"/>
</dbReference>
<feature type="domain" description="FERM" evidence="4">
    <location>
        <begin position="398"/>
        <end position="551"/>
    </location>
</feature>
<dbReference type="Gene3D" id="3.10.20.90">
    <property type="entry name" value="Phosphatidylinositol 3-kinase Catalytic Subunit, Chain A, domain 1"/>
    <property type="match status" value="1"/>
</dbReference>
<proteinExistence type="predicted"/>
<dbReference type="InterPro" id="IPR038185">
    <property type="entry name" value="MyTH4_dom_sf"/>
</dbReference>
<dbReference type="PROSITE" id="PS51016">
    <property type="entry name" value="MYTH4"/>
    <property type="match status" value="1"/>
</dbReference>
<evidence type="ECO:0000259" key="3">
    <source>
        <dbReference type="PROSITE" id="PS50003"/>
    </source>
</evidence>
<dbReference type="InterPro" id="IPR029071">
    <property type="entry name" value="Ubiquitin-like_domsf"/>
</dbReference>
<dbReference type="EMBL" id="AMQN01012913">
    <property type="status" value="NOT_ANNOTATED_CDS"/>
    <property type="molecule type" value="Genomic_DNA"/>
</dbReference>
<dbReference type="SUPFAM" id="SSF50729">
    <property type="entry name" value="PH domain-like"/>
    <property type="match status" value="2"/>
</dbReference>
<feature type="domain" description="PH" evidence="3">
    <location>
        <begin position="1"/>
        <end position="87"/>
    </location>
</feature>
<dbReference type="InterPro" id="IPR000299">
    <property type="entry name" value="FERM_domain"/>
</dbReference>
<reference evidence="6" key="3">
    <citation type="submission" date="2015-06" db="UniProtKB">
        <authorList>
            <consortium name="EnsemblMetazoa"/>
        </authorList>
    </citation>
    <scope>IDENTIFICATION</scope>
</reference>
<dbReference type="Gene3D" id="1.25.40.530">
    <property type="entry name" value="MyTH4 domain"/>
    <property type="match status" value="1"/>
</dbReference>
<dbReference type="AlphaFoldDB" id="X2B6P0"/>
<reference evidence="7" key="2">
    <citation type="journal article" date="2013" name="Nature">
        <title>Insights into bilaterian evolution from three spiralian genomes.</title>
        <authorList>
            <person name="Simakov O."/>
            <person name="Marletaz F."/>
            <person name="Cho S.J."/>
            <person name="Edsinger-Gonzales E."/>
            <person name="Havlak P."/>
            <person name="Hellsten U."/>
            <person name="Kuo D.H."/>
            <person name="Larsson T."/>
            <person name="Lv J."/>
            <person name="Arendt D."/>
            <person name="Savage R."/>
            <person name="Osoegawa K."/>
            <person name="de Jong P."/>
            <person name="Grimwood J."/>
            <person name="Chapman J.A."/>
            <person name="Shapiro H."/>
            <person name="Aerts A."/>
            <person name="Otillar R.P."/>
            <person name="Terry A.Y."/>
            <person name="Boore J.L."/>
            <person name="Grigoriev I.V."/>
            <person name="Lindberg D.R."/>
            <person name="Seaver E.C."/>
            <person name="Weisblat D.A."/>
            <person name="Putnam N.H."/>
            <person name="Rokhsar D.S."/>
        </authorList>
    </citation>
    <scope>NUCLEOTIDE SEQUENCE</scope>
    <source>
        <strain evidence="7">I ESC-2004</strain>
    </source>
</reference>
<dbReference type="InterPro" id="IPR000857">
    <property type="entry name" value="MyTH4_dom"/>
</dbReference>
<protein>
    <recommendedName>
        <fullName evidence="8">PH domain-containing protein</fullName>
    </recommendedName>
</protein>
<dbReference type="InterPro" id="IPR011993">
    <property type="entry name" value="PH-like_dom_sf"/>
</dbReference>
<dbReference type="PANTHER" id="PTHR22903">
    <property type="entry name" value="PLEKHH PROTEIN"/>
    <property type="match status" value="1"/>
</dbReference>
<dbReference type="Pfam" id="PF00169">
    <property type="entry name" value="PH"/>
    <property type="match status" value="2"/>
</dbReference>
<dbReference type="GO" id="GO:0005856">
    <property type="term" value="C:cytoskeleton"/>
    <property type="evidence" value="ECO:0007669"/>
    <property type="project" value="InterPro"/>
</dbReference>
<dbReference type="InterPro" id="IPR001849">
    <property type="entry name" value="PH_domain"/>
</dbReference>
<dbReference type="HOGENOM" id="CLU_001626_2_0_1"/>